<reference evidence="1" key="1">
    <citation type="submission" date="2023-10" db="EMBL/GenBank/DDBJ databases">
        <title>The genome sequence of Streptomyces violaceoruber CGMCC 4.1801.</title>
        <authorList>
            <person name="Mo P."/>
        </authorList>
    </citation>
    <scope>NUCLEOTIDE SEQUENCE</scope>
    <source>
        <strain evidence="1">CGMCC 4.1801</strain>
    </source>
</reference>
<proteinExistence type="predicted"/>
<protein>
    <submittedName>
        <fullName evidence="1">Uncharacterized protein</fullName>
    </submittedName>
</protein>
<organism evidence="1 2">
    <name type="scientific">Streptomyces violaceoruber</name>
    <dbReference type="NCBI Taxonomy" id="1935"/>
    <lineage>
        <taxon>Bacteria</taxon>
        <taxon>Bacillati</taxon>
        <taxon>Actinomycetota</taxon>
        <taxon>Actinomycetes</taxon>
        <taxon>Kitasatosporales</taxon>
        <taxon>Streptomycetaceae</taxon>
        <taxon>Streptomyces</taxon>
        <taxon>Streptomyces violaceoruber group</taxon>
    </lineage>
</organism>
<sequence length="44" mass="4891">MTRPDGASERGLLPDSLSDRGNAKLFVALHGRTCRYVPGLGWYR</sequence>
<accession>A0ACD4WEB5</accession>
<dbReference type="EMBL" id="CP137734">
    <property type="protein sequence ID" value="WOY95958.1"/>
    <property type="molecule type" value="Genomic_DNA"/>
</dbReference>
<evidence type="ECO:0000313" key="1">
    <source>
        <dbReference type="EMBL" id="WOY95958.1"/>
    </source>
</evidence>
<gene>
    <name evidence="1" type="ORF">R2E43_00275</name>
</gene>
<keyword evidence="2" id="KW-1185">Reference proteome</keyword>
<name>A0ACD4WEB5_STRVN</name>
<dbReference type="Proteomes" id="UP001303608">
    <property type="component" value="Chromosome"/>
</dbReference>
<evidence type="ECO:0000313" key="2">
    <source>
        <dbReference type="Proteomes" id="UP001303608"/>
    </source>
</evidence>